<keyword evidence="7" id="KW-1185">Reference proteome</keyword>
<dbReference type="GO" id="GO:0072686">
    <property type="term" value="C:mitotic spindle"/>
    <property type="evidence" value="ECO:0007669"/>
    <property type="project" value="TreeGrafter"/>
</dbReference>
<feature type="region of interest" description="Disordered" evidence="4">
    <location>
        <begin position="1277"/>
        <end position="1297"/>
    </location>
</feature>
<feature type="domain" description="Doublecortin" evidence="5">
    <location>
        <begin position="306"/>
        <end position="392"/>
    </location>
</feature>
<dbReference type="InterPro" id="IPR036322">
    <property type="entry name" value="WD40_repeat_dom_sf"/>
</dbReference>
<dbReference type="PROSITE" id="PS50082">
    <property type="entry name" value="WD_REPEATS_2"/>
    <property type="match status" value="3"/>
</dbReference>
<feature type="region of interest" description="Disordered" evidence="4">
    <location>
        <begin position="476"/>
        <end position="526"/>
    </location>
</feature>
<name>A0A9Q1BJ84_HOLLE</name>
<feature type="compositionally biased region" description="Polar residues" evidence="4">
    <location>
        <begin position="27"/>
        <end position="48"/>
    </location>
</feature>
<feature type="region of interest" description="Disordered" evidence="4">
    <location>
        <begin position="579"/>
        <end position="603"/>
    </location>
</feature>
<reference evidence="6" key="1">
    <citation type="submission" date="2021-10" db="EMBL/GenBank/DDBJ databases">
        <title>Tropical sea cucumber genome reveals ecological adaptation and Cuvierian tubules defense mechanism.</title>
        <authorList>
            <person name="Chen T."/>
        </authorList>
    </citation>
    <scope>NUCLEOTIDE SEQUENCE</scope>
    <source>
        <strain evidence="6">Nanhai2018</strain>
        <tissue evidence="6">Muscle</tissue>
    </source>
</reference>
<dbReference type="EMBL" id="JAIZAY010000016">
    <property type="protein sequence ID" value="KAJ8027623.1"/>
    <property type="molecule type" value="Genomic_DNA"/>
</dbReference>
<dbReference type="InterPro" id="IPR055439">
    <property type="entry name" value="Beta-prop_EML_1st"/>
</dbReference>
<dbReference type="Pfam" id="PF23414">
    <property type="entry name" value="Beta-prop_EML_2"/>
    <property type="match status" value="1"/>
</dbReference>
<evidence type="ECO:0000256" key="2">
    <source>
        <dbReference type="ARBA" id="ARBA00022737"/>
    </source>
</evidence>
<dbReference type="InterPro" id="IPR003533">
    <property type="entry name" value="Doublecortin_dom"/>
</dbReference>
<organism evidence="6 7">
    <name type="scientific">Holothuria leucospilota</name>
    <name type="common">Black long sea cucumber</name>
    <name type="synonym">Mertensiothuria leucospilota</name>
    <dbReference type="NCBI Taxonomy" id="206669"/>
    <lineage>
        <taxon>Eukaryota</taxon>
        <taxon>Metazoa</taxon>
        <taxon>Echinodermata</taxon>
        <taxon>Eleutherozoa</taxon>
        <taxon>Echinozoa</taxon>
        <taxon>Holothuroidea</taxon>
        <taxon>Aspidochirotacea</taxon>
        <taxon>Aspidochirotida</taxon>
        <taxon>Holothuriidae</taxon>
        <taxon>Holothuria</taxon>
    </lineage>
</organism>
<dbReference type="InterPro" id="IPR015943">
    <property type="entry name" value="WD40/YVTN_repeat-like_dom_sf"/>
</dbReference>
<dbReference type="InterPro" id="IPR005108">
    <property type="entry name" value="HELP"/>
</dbReference>
<keyword evidence="2" id="KW-0677">Repeat</keyword>
<dbReference type="SUPFAM" id="SSF50978">
    <property type="entry name" value="WD40 repeat-like"/>
    <property type="match status" value="3"/>
</dbReference>
<dbReference type="Pfam" id="PF03607">
    <property type="entry name" value="DCX"/>
    <property type="match status" value="2"/>
</dbReference>
<feature type="repeat" description="WD" evidence="3">
    <location>
        <begin position="902"/>
        <end position="934"/>
    </location>
</feature>
<accession>A0A9Q1BJ84</accession>
<feature type="repeat" description="WD" evidence="3">
    <location>
        <begin position="1121"/>
        <end position="1162"/>
    </location>
</feature>
<sequence length="1297" mass="146944">MNANRGVVDSLQVYESSRLLRPGRNSLRGNVSPNPNELQLPDGSTSVASRDKYRLSPVAPGYMPNGSRYRDHSDDERTDYEPNDDIPTRARRNWKYDKISKRRQEDDYTSSLSRKHDDDMFRYLPPSKRFEPDTRPVKRKGKFSTKVVTFYRNGDKHFQGVQLPVNGKNFRTWESLLTVLNGKIPLPYGVRNVYTLNGEEVRQVHELVDGRAYVCASGQFNPRIPYGKVEFADRRWSNKPLTPGVNRHTDRLLITLQNEGEGGTQQKPRHAAAANLVSDPNFKNSLGSSTSILAIDPSVSQFAKPRVVTVISNTHRGSRAKILINPRTTQTFEQTLKDMTQSIVMSNPPVKQLFTWRTEEKVLSFTQLFRDFRDHDKFIACGLEPIKRTTHLQQRSVDDEVLPNQKVPPSMISNEEAEKIVRMEQAGYYVQRFQDWKRRSHQPEDPVGSFVPNGYPFVEKKAGYAEKFRQHRDYYEQGPQQLPPLKPRKAFRGGGSSSEENSPREIIDNKRVVRRRVQSEQKPSKEKEFFKFGKKFSAPAAILGAGENRGVQVIQGGKPRMSKGAASMAQIEEIIEEDLPQDVRLDNTRKGQEKGADGNRQKRKVLAPPAFAEVLGQRREFLAPTDAEIGRKNSYLPPKKKLKLEWVYPLRYGYHGFNTSNNLFTLSNGEYLYSVGAIAVLYDIELDQQRHYIGHNEDIQAMAVHPGGNYVATGQMAGNLSQSVPPDVATCHSGHVRVWEVETLHTHAIIGLDFFEGGISCLAFSKENNGEWLMAVDRGNTNTVSVWDWNEDYVMVKSREYTLFDNASQEQNSTAVTVGAFHPYDDTIIVTAGRQHLHFWRFNHNKLFRDKRSGVFDEELPAYVTCLEFSPTGDVLTGDSSGNISVWEKDHDSAFRLRYRIQRAHEKTVYALRMLEDGTLLSGGGIDRRLLAWDSLHGYTSARVERVFPEYAGGIRAIALVNPGSADGKMLIGTTRNHIMEGSLQTKFIYVTQGHSEDLWAMDVHPEGPVFITAGYDQNIFLWRSDSHKMIWKASAEKPCACSVFHPSGSVIAIGTTVGRFIVLSSNDGMHVASVQVSREQVNVIRFSPDGQYLAVGCQDCRIYIYSVMDEGQVYRKQGILEGHPDHVTHLDWSEDSQYIQSVSAVFDLLFWNVEEMTQDSAANMRDVSWHTQTCILGYNVAGIWPMNDRFARIQTVDCSRRCKLTISGDQSGQLSLYKYPCPTYKFQANECKPHSSHVGSVKFVHDDSYVISAGGSDAVLMQWAVVDKNSLRTNSHAIEEEDDEDLPEIFKRNGQK</sequence>
<dbReference type="Pfam" id="PF03451">
    <property type="entry name" value="HELP"/>
    <property type="match status" value="1"/>
</dbReference>
<dbReference type="OrthoDB" id="47802at2759"/>
<feature type="region of interest" description="Disordered" evidence="4">
    <location>
        <begin position="21"/>
        <end position="88"/>
    </location>
</feature>
<evidence type="ECO:0000313" key="6">
    <source>
        <dbReference type="EMBL" id="KAJ8027623.1"/>
    </source>
</evidence>
<dbReference type="PROSITE" id="PS50294">
    <property type="entry name" value="WD_REPEATS_REGION"/>
    <property type="match status" value="1"/>
</dbReference>
<dbReference type="InterPro" id="IPR050630">
    <property type="entry name" value="WD_repeat_EMAP"/>
</dbReference>
<dbReference type="GO" id="GO:0000226">
    <property type="term" value="P:microtubule cytoskeleton organization"/>
    <property type="evidence" value="ECO:0007669"/>
    <property type="project" value="TreeGrafter"/>
</dbReference>
<feature type="compositionally biased region" description="Basic and acidic residues" evidence="4">
    <location>
        <begin position="581"/>
        <end position="600"/>
    </location>
</feature>
<dbReference type="Pfam" id="PF23409">
    <property type="entry name" value="Beta-prop_EML"/>
    <property type="match status" value="1"/>
</dbReference>
<dbReference type="FunFam" id="2.130.10.10:FF:000320">
    <property type="entry name" value="echinoderm microtubule-associated protein-like 6"/>
    <property type="match status" value="1"/>
</dbReference>
<dbReference type="PROSITE" id="PS50309">
    <property type="entry name" value="DC"/>
    <property type="match status" value="2"/>
</dbReference>
<dbReference type="InterPro" id="IPR001680">
    <property type="entry name" value="WD40_rpt"/>
</dbReference>
<evidence type="ECO:0000256" key="1">
    <source>
        <dbReference type="ARBA" id="ARBA00022574"/>
    </source>
</evidence>
<gene>
    <name evidence="6" type="ORF">HOLleu_32821</name>
</gene>
<evidence type="ECO:0000259" key="5">
    <source>
        <dbReference type="PROSITE" id="PS50309"/>
    </source>
</evidence>
<dbReference type="SMART" id="SM00537">
    <property type="entry name" value="DCX"/>
    <property type="match status" value="2"/>
</dbReference>
<protein>
    <submittedName>
        <fullName evidence="6">Echinoderm microtubule-associated protein-like 1</fullName>
    </submittedName>
</protein>
<evidence type="ECO:0000313" key="7">
    <source>
        <dbReference type="Proteomes" id="UP001152320"/>
    </source>
</evidence>
<dbReference type="InterPro" id="IPR036572">
    <property type="entry name" value="Doublecortin_dom_sf"/>
</dbReference>
<dbReference type="Proteomes" id="UP001152320">
    <property type="component" value="Chromosome 16"/>
</dbReference>
<keyword evidence="1 3" id="KW-0853">WD repeat</keyword>
<dbReference type="InterPro" id="IPR055442">
    <property type="entry name" value="Beta-prop_EML-like_2nd"/>
</dbReference>
<dbReference type="GO" id="GO:0008017">
    <property type="term" value="F:microtubule binding"/>
    <property type="evidence" value="ECO:0007669"/>
    <property type="project" value="TreeGrafter"/>
</dbReference>
<dbReference type="GO" id="GO:0035556">
    <property type="term" value="P:intracellular signal transduction"/>
    <property type="evidence" value="ECO:0007669"/>
    <property type="project" value="InterPro"/>
</dbReference>
<evidence type="ECO:0000256" key="3">
    <source>
        <dbReference type="PROSITE-ProRule" id="PRU00221"/>
    </source>
</evidence>
<dbReference type="SUPFAM" id="SSF89837">
    <property type="entry name" value="Doublecortin (DC)"/>
    <property type="match status" value="2"/>
</dbReference>
<dbReference type="Gene3D" id="2.130.10.10">
    <property type="entry name" value="YVTN repeat-like/Quinoprotein amine dehydrogenase"/>
    <property type="match status" value="2"/>
</dbReference>
<dbReference type="SMART" id="SM00320">
    <property type="entry name" value="WD40"/>
    <property type="match status" value="9"/>
</dbReference>
<feature type="repeat" description="WD" evidence="3">
    <location>
        <begin position="992"/>
        <end position="1033"/>
    </location>
</feature>
<dbReference type="Gene3D" id="3.10.20.230">
    <property type="entry name" value="Doublecortin domain"/>
    <property type="match status" value="2"/>
</dbReference>
<proteinExistence type="predicted"/>
<dbReference type="PANTHER" id="PTHR13720:SF55">
    <property type="entry name" value="ECHINODERM MICROTUBULE-ASSOCIATED PROTEIN-LIKE CG42247"/>
    <property type="match status" value="1"/>
</dbReference>
<evidence type="ECO:0000256" key="4">
    <source>
        <dbReference type="SAM" id="MobiDB-lite"/>
    </source>
</evidence>
<dbReference type="PANTHER" id="PTHR13720">
    <property type="entry name" value="WD-40 REPEAT PROTEIN"/>
    <property type="match status" value="1"/>
</dbReference>
<feature type="domain" description="Doublecortin" evidence="5">
    <location>
        <begin position="146"/>
        <end position="227"/>
    </location>
</feature>
<feature type="compositionally biased region" description="Basic and acidic residues" evidence="4">
    <location>
        <begin position="501"/>
        <end position="526"/>
    </location>
</feature>
<comment type="caution">
    <text evidence="6">The sequence shown here is derived from an EMBL/GenBank/DDBJ whole genome shotgun (WGS) entry which is preliminary data.</text>
</comment>